<proteinExistence type="predicted"/>
<feature type="domain" description="DUF4351" evidence="1">
    <location>
        <begin position="141"/>
        <end position="193"/>
    </location>
</feature>
<dbReference type="RefSeq" id="WP_182812289.1">
    <property type="nucleotide sequence ID" value="NZ_JACJFM010000070.1"/>
</dbReference>
<dbReference type="Pfam" id="PF14261">
    <property type="entry name" value="DUF4351"/>
    <property type="match status" value="1"/>
</dbReference>
<organism evidence="2 3">
    <name type="scientific">Oceanospirillum sediminis</name>
    <dbReference type="NCBI Taxonomy" id="2760088"/>
    <lineage>
        <taxon>Bacteria</taxon>
        <taxon>Pseudomonadati</taxon>
        <taxon>Pseudomonadota</taxon>
        <taxon>Gammaproteobacteria</taxon>
        <taxon>Oceanospirillales</taxon>
        <taxon>Oceanospirillaceae</taxon>
        <taxon>Oceanospirillum</taxon>
    </lineage>
</organism>
<dbReference type="InterPro" id="IPR025587">
    <property type="entry name" value="DUF4351"/>
</dbReference>
<dbReference type="EMBL" id="JACJFM010000070">
    <property type="protein sequence ID" value="MBB1489644.1"/>
    <property type="molecule type" value="Genomic_DNA"/>
</dbReference>
<keyword evidence="3" id="KW-1185">Reference proteome</keyword>
<comment type="caution">
    <text evidence="2">The sequence shown here is derived from an EMBL/GenBank/DDBJ whole genome shotgun (WGS) entry which is preliminary data.</text>
</comment>
<evidence type="ECO:0000313" key="3">
    <source>
        <dbReference type="Proteomes" id="UP000565262"/>
    </source>
</evidence>
<gene>
    <name evidence="2" type="ORF">H4O21_23820</name>
</gene>
<protein>
    <submittedName>
        <fullName evidence="2">DUF4351 domain-containing protein</fullName>
    </submittedName>
</protein>
<evidence type="ECO:0000313" key="2">
    <source>
        <dbReference type="EMBL" id="MBB1489644.1"/>
    </source>
</evidence>
<evidence type="ECO:0000259" key="1">
    <source>
        <dbReference type="Pfam" id="PF14261"/>
    </source>
</evidence>
<dbReference type="Proteomes" id="UP000565262">
    <property type="component" value="Unassembled WGS sequence"/>
</dbReference>
<reference evidence="2 3" key="1">
    <citation type="submission" date="2020-08" db="EMBL/GenBank/DDBJ databases">
        <title>Oceanospirillum sp. nov. isolated from marine sediment.</title>
        <authorList>
            <person name="Ji X."/>
        </authorList>
    </citation>
    <scope>NUCLEOTIDE SEQUENCE [LARGE SCALE GENOMIC DNA]</scope>
    <source>
        <strain evidence="2 3">D5</strain>
    </source>
</reference>
<dbReference type="AlphaFoldDB" id="A0A839IYG4"/>
<dbReference type="PANTHER" id="PTHR35586">
    <property type="entry name" value="SLL1691 PROTEIN"/>
    <property type="match status" value="1"/>
</dbReference>
<accession>A0A839IYG4</accession>
<sequence length="222" mass="25333">MVLPEGWYEASEDQAWMLGGKLNRALDRNHFLYDKRLWVVAFQYQVNRDKLLCRHPEQEDMFTLVQLAWSLTSSEVCQTPPVVEMHGSFQDFLSYEATRQGILNNEPGLLNDAERRGELRGIEIGKQQGIAIGEKRGLAVGERQGQVKVLKRQLCRRFKRTPTEVIARINSASDRQLELWADNILTAQTLEQLLEPDEHKVGAGDLVVGERSVDNKLALFSE</sequence>
<dbReference type="PANTHER" id="PTHR35586:SF1">
    <property type="entry name" value="SLL1691 PROTEIN"/>
    <property type="match status" value="1"/>
</dbReference>
<name>A0A839IYG4_9GAMM</name>